<organism evidence="2 3">
    <name type="scientific">Heterodera trifolii</name>
    <dbReference type="NCBI Taxonomy" id="157864"/>
    <lineage>
        <taxon>Eukaryota</taxon>
        <taxon>Metazoa</taxon>
        <taxon>Ecdysozoa</taxon>
        <taxon>Nematoda</taxon>
        <taxon>Chromadorea</taxon>
        <taxon>Rhabditida</taxon>
        <taxon>Tylenchina</taxon>
        <taxon>Tylenchomorpha</taxon>
        <taxon>Tylenchoidea</taxon>
        <taxon>Heteroderidae</taxon>
        <taxon>Heteroderinae</taxon>
        <taxon>Heterodera</taxon>
    </lineage>
</organism>
<gene>
    <name evidence="2" type="ORF">niasHT_026468</name>
</gene>
<reference evidence="2 3" key="1">
    <citation type="submission" date="2024-10" db="EMBL/GenBank/DDBJ databases">
        <authorList>
            <person name="Kim D."/>
        </authorList>
    </citation>
    <scope>NUCLEOTIDE SEQUENCE [LARGE SCALE GENOMIC DNA]</scope>
    <source>
        <strain evidence="2">BH-2024</strain>
    </source>
</reference>
<dbReference type="EMBL" id="JBICBT010000742">
    <property type="protein sequence ID" value="KAL3103020.1"/>
    <property type="molecule type" value="Genomic_DNA"/>
</dbReference>
<feature type="region of interest" description="Disordered" evidence="1">
    <location>
        <begin position="32"/>
        <end position="54"/>
    </location>
</feature>
<name>A0ABD2KJA8_9BILA</name>
<accession>A0ABD2KJA8</accession>
<feature type="region of interest" description="Disordered" evidence="1">
    <location>
        <begin position="67"/>
        <end position="106"/>
    </location>
</feature>
<sequence>MAAIVTRKRARDLRLKHEVFLGFVKERTNRKAAEASGRRWPAFGAGNSKQHSQQTIAQIAFTRVWSHPTDEGNTVAEPANEKHRRGMNGRRDAGGEAAGGQALPPTWDNGVWEWMQQQSNDEGNRSRDNCPALRQKVGGREHFMMGEQKIG</sequence>
<evidence type="ECO:0000313" key="2">
    <source>
        <dbReference type="EMBL" id="KAL3103020.1"/>
    </source>
</evidence>
<evidence type="ECO:0000256" key="1">
    <source>
        <dbReference type="SAM" id="MobiDB-lite"/>
    </source>
</evidence>
<dbReference type="Proteomes" id="UP001620626">
    <property type="component" value="Unassembled WGS sequence"/>
</dbReference>
<dbReference type="AlphaFoldDB" id="A0ABD2KJA8"/>
<evidence type="ECO:0000313" key="3">
    <source>
        <dbReference type="Proteomes" id="UP001620626"/>
    </source>
</evidence>
<protein>
    <submittedName>
        <fullName evidence="2">Uncharacterized protein</fullName>
    </submittedName>
</protein>
<keyword evidence="3" id="KW-1185">Reference proteome</keyword>
<proteinExistence type="predicted"/>
<comment type="caution">
    <text evidence="2">The sequence shown here is derived from an EMBL/GenBank/DDBJ whole genome shotgun (WGS) entry which is preliminary data.</text>
</comment>